<feature type="non-terminal residue" evidence="2">
    <location>
        <position position="1"/>
    </location>
</feature>
<accession>A0A6J4JE46</accession>
<feature type="non-terminal residue" evidence="2">
    <location>
        <position position="82"/>
    </location>
</feature>
<sequence>GGKESREHSHHATPRLHDDRKRPLRRLLPRRPAADRRAVAGSPAADARLLRRVRRGPVPDPWPGHAGAARRAARHRGLRGAL</sequence>
<protein>
    <submittedName>
        <fullName evidence="2">Uncharacterized protein</fullName>
    </submittedName>
</protein>
<feature type="region of interest" description="Disordered" evidence="1">
    <location>
        <begin position="1"/>
        <end position="82"/>
    </location>
</feature>
<evidence type="ECO:0000256" key="1">
    <source>
        <dbReference type="SAM" id="MobiDB-lite"/>
    </source>
</evidence>
<dbReference type="EMBL" id="CADCTL010000243">
    <property type="protein sequence ID" value="CAA9274937.1"/>
    <property type="molecule type" value="Genomic_DNA"/>
</dbReference>
<proteinExistence type="predicted"/>
<gene>
    <name evidence="2" type="ORF">AVDCRST_MAG04-3289</name>
</gene>
<feature type="compositionally biased region" description="Basic residues" evidence="1">
    <location>
        <begin position="71"/>
        <end position="82"/>
    </location>
</feature>
<organism evidence="2">
    <name type="scientific">uncultured Acetobacteraceae bacterium</name>
    <dbReference type="NCBI Taxonomy" id="169975"/>
    <lineage>
        <taxon>Bacteria</taxon>
        <taxon>Pseudomonadati</taxon>
        <taxon>Pseudomonadota</taxon>
        <taxon>Alphaproteobacteria</taxon>
        <taxon>Acetobacterales</taxon>
        <taxon>Acetobacteraceae</taxon>
        <taxon>environmental samples</taxon>
    </lineage>
</organism>
<reference evidence="2" key="1">
    <citation type="submission" date="2020-02" db="EMBL/GenBank/DDBJ databases">
        <authorList>
            <person name="Meier V. D."/>
        </authorList>
    </citation>
    <scope>NUCLEOTIDE SEQUENCE</scope>
    <source>
        <strain evidence="2">AVDCRST_MAG04</strain>
    </source>
</reference>
<evidence type="ECO:0000313" key="2">
    <source>
        <dbReference type="EMBL" id="CAA9274937.1"/>
    </source>
</evidence>
<name>A0A6J4JE46_9PROT</name>
<dbReference type="AlphaFoldDB" id="A0A6J4JE46"/>